<evidence type="ECO:0000313" key="4">
    <source>
        <dbReference type="Proteomes" id="UP000595847"/>
    </source>
</evidence>
<evidence type="ECO:0000313" key="2">
    <source>
        <dbReference type="EMBL" id="QQE75321.1"/>
    </source>
</evidence>
<dbReference type="SMART" id="SM00881">
    <property type="entry name" value="CoA_binding"/>
    <property type="match status" value="1"/>
</dbReference>
<dbReference type="AlphaFoldDB" id="A0A7T5EML8"/>
<dbReference type="KEGG" id="bcop:JD108_05185"/>
<dbReference type="InterPro" id="IPR003781">
    <property type="entry name" value="CoA-bd"/>
</dbReference>
<dbReference type="EMBL" id="CP066308">
    <property type="protein sequence ID" value="QQE75321.1"/>
    <property type="molecule type" value="Genomic_DNA"/>
</dbReference>
<gene>
    <name evidence="2" type="ORF">JD108_05185</name>
    <name evidence="3" type="ORF">KDJ56_04865</name>
</gene>
<organism evidence="2 4">
    <name type="scientific">Brevibacillus composti</name>
    <dbReference type="NCBI Taxonomy" id="2796470"/>
    <lineage>
        <taxon>Bacteria</taxon>
        <taxon>Bacillati</taxon>
        <taxon>Bacillota</taxon>
        <taxon>Bacilli</taxon>
        <taxon>Bacillales</taxon>
        <taxon>Paenibacillaceae</taxon>
        <taxon>Brevibacillus</taxon>
    </lineage>
</organism>
<sequence>MFHNPSDEQRRELLQEAKTIAVVGLSNKPDRTSYMVSAAMQNVGYKIIPVNPMIAGETVLGEKVVASLTDIEEAVDIVNVFRRSEDIPPVAEETLKMKQKPKAFWLQQGIANEQAAEQVSAEGIQVIMDLCIKVDHALLRIGKK</sequence>
<reference evidence="2 4" key="1">
    <citation type="submission" date="2020-12" db="EMBL/GenBank/DDBJ databases">
        <title>strain FJAT-54423T represents a novel species of the genus Brevibacillus.</title>
        <authorList>
            <person name="Tang R."/>
        </authorList>
    </citation>
    <scope>NUCLEOTIDE SEQUENCE [LARGE SCALE GENOMIC DNA]</scope>
    <source>
        <strain evidence="2 4">FJAT-54423</strain>
    </source>
</reference>
<dbReference type="Gene3D" id="3.40.50.720">
    <property type="entry name" value="NAD(P)-binding Rossmann-like Domain"/>
    <property type="match status" value="1"/>
</dbReference>
<evidence type="ECO:0000313" key="5">
    <source>
        <dbReference type="Proteomes" id="UP000677234"/>
    </source>
</evidence>
<keyword evidence="5" id="KW-1185">Reference proteome</keyword>
<name>A0A7T5EML8_9BACL</name>
<dbReference type="Proteomes" id="UP000677234">
    <property type="component" value="Chromosome"/>
</dbReference>
<accession>A0A7T5EML8</accession>
<dbReference type="PANTHER" id="PTHR33303">
    <property type="entry name" value="CYTOPLASMIC PROTEIN-RELATED"/>
    <property type="match status" value="1"/>
</dbReference>
<reference evidence="3" key="2">
    <citation type="submission" date="2021-04" db="EMBL/GenBank/DDBJ databases">
        <title>Brevibacillus composti FJAT-54423, complete genome.</title>
        <authorList>
            <person name="Tang R."/>
        </authorList>
    </citation>
    <scope>NUCLEOTIDE SEQUENCE</scope>
    <source>
        <strain evidence="3">FJAT-54424</strain>
    </source>
</reference>
<dbReference type="RefSeq" id="WP_198828850.1">
    <property type="nucleotide sequence ID" value="NZ_CP066308.1"/>
</dbReference>
<dbReference type="SUPFAM" id="SSF51735">
    <property type="entry name" value="NAD(P)-binding Rossmann-fold domains"/>
    <property type="match status" value="1"/>
</dbReference>
<dbReference type="Proteomes" id="UP000595847">
    <property type="component" value="Chromosome"/>
</dbReference>
<dbReference type="EMBL" id="CP073708">
    <property type="protein sequence ID" value="QUO42347.1"/>
    <property type="molecule type" value="Genomic_DNA"/>
</dbReference>
<feature type="domain" description="CoA-binding" evidence="1">
    <location>
        <begin position="14"/>
        <end position="110"/>
    </location>
</feature>
<dbReference type="Pfam" id="PF13380">
    <property type="entry name" value="CoA_binding_2"/>
    <property type="match status" value="1"/>
</dbReference>
<dbReference type="InterPro" id="IPR036291">
    <property type="entry name" value="NAD(P)-bd_dom_sf"/>
</dbReference>
<proteinExistence type="predicted"/>
<evidence type="ECO:0000313" key="3">
    <source>
        <dbReference type="EMBL" id="QUO42347.1"/>
    </source>
</evidence>
<dbReference type="PANTHER" id="PTHR33303:SF2">
    <property type="entry name" value="COA-BINDING DOMAIN-CONTAINING PROTEIN"/>
    <property type="match status" value="1"/>
</dbReference>
<evidence type="ECO:0000259" key="1">
    <source>
        <dbReference type="SMART" id="SM00881"/>
    </source>
</evidence>
<protein>
    <submittedName>
        <fullName evidence="2">CoA-binding protein</fullName>
    </submittedName>
</protein>